<proteinExistence type="predicted"/>
<sequence length="57" mass="6796">MKRHQKGHMVKMQSLKYPDILHYEWEGECLEQTDDGILVWGASPVGNWYTTLKRRCM</sequence>
<accession>A0ABX5ER87</accession>
<dbReference type="RefSeq" id="WP_181352877.1">
    <property type="nucleotide sequence ID" value="NZ_PVTZ01000004.1"/>
</dbReference>
<keyword evidence="2" id="KW-1185">Reference proteome</keyword>
<name>A0ABX5ER87_9BACL</name>
<comment type="caution">
    <text evidence="1">The sequence shown here is derived from an EMBL/GenBank/DDBJ whole genome shotgun (WGS) entry which is preliminary data.</text>
</comment>
<reference evidence="1 2" key="1">
    <citation type="submission" date="2018-03" db="EMBL/GenBank/DDBJ databases">
        <title>Genomic Encyclopedia of Archaeal and Bacterial Type Strains, Phase II (KMG-II): from individual species to whole genera.</title>
        <authorList>
            <person name="Goeker M."/>
        </authorList>
    </citation>
    <scope>NUCLEOTIDE SEQUENCE [LARGE SCALE GENOMIC DNA]</scope>
    <source>
        <strain evidence="1 2">RHA1</strain>
    </source>
</reference>
<organism evidence="1 2">
    <name type="scientific">Laceyella sediminis</name>
    <dbReference type="NCBI Taxonomy" id="573074"/>
    <lineage>
        <taxon>Bacteria</taxon>
        <taxon>Bacillati</taxon>
        <taxon>Bacillota</taxon>
        <taxon>Bacilli</taxon>
        <taxon>Bacillales</taxon>
        <taxon>Thermoactinomycetaceae</taxon>
        <taxon>Laceyella</taxon>
    </lineage>
</organism>
<gene>
    <name evidence="1" type="ORF">CLV36_104240</name>
</gene>
<dbReference type="EMBL" id="PVTZ01000004">
    <property type="protein sequence ID" value="PRZ15515.1"/>
    <property type="molecule type" value="Genomic_DNA"/>
</dbReference>
<evidence type="ECO:0000313" key="1">
    <source>
        <dbReference type="EMBL" id="PRZ15515.1"/>
    </source>
</evidence>
<evidence type="ECO:0000313" key="2">
    <source>
        <dbReference type="Proteomes" id="UP000238836"/>
    </source>
</evidence>
<dbReference type="Proteomes" id="UP000238836">
    <property type="component" value="Unassembled WGS sequence"/>
</dbReference>
<protein>
    <submittedName>
        <fullName evidence="1">Uncharacterized protein</fullName>
    </submittedName>
</protein>